<accession>A0ACC0MTV4</accession>
<evidence type="ECO:0000313" key="2">
    <source>
        <dbReference type="Proteomes" id="UP001062846"/>
    </source>
</evidence>
<evidence type="ECO:0000313" key="1">
    <source>
        <dbReference type="EMBL" id="KAI8544350.1"/>
    </source>
</evidence>
<protein>
    <submittedName>
        <fullName evidence="1">Uncharacterized protein</fullName>
    </submittedName>
</protein>
<gene>
    <name evidence="1" type="ORF">RHMOL_Rhmol08G0289800</name>
</gene>
<keyword evidence="2" id="KW-1185">Reference proteome</keyword>
<reference evidence="1" key="1">
    <citation type="submission" date="2022-02" db="EMBL/GenBank/DDBJ databases">
        <title>Plant Genome Project.</title>
        <authorList>
            <person name="Zhang R.-G."/>
        </authorList>
    </citation>
    <scope>NUCLEOTIDE SEQUENCE</scope>
    <source>
        <strain evidence="1">AT1</strain>
    </source>
</reference>
<dbReference type="EMBL" id="CM046395">
    <property type="protein sequence ID" value="KAI8544350.1"/>
    <property type="molecule type" value="Genomic_DNA"/>
</dbReference>
<comment type="caution">
    <text evidence="1">The sequence shown here is derived from an EMBL/GenBank/DDBJ whole genome shotgun (WGS) entry which is preliminary data.</text>
</comment>
<dbReference type="Proteomes" id="UP001062846">
    <property type="component" value="Chromosome 8"/>
</dbReference>
<proteinExistence type="predicted"/>
<organism evidence="1 2">
    <name type="scientific">Rhododendron molle</name>
    <name type="common">Chinese azalea</name>
    <name type="synonym">Azalea mollis</name>
    <dbReference type="NCBI Taxonomy" id="49168"/>
    <lineage>
        <taxon>Eukaryota</taxon>
        <taxon>Viridiplantae</taxon>
        <taxon>Streptophyta</taxon>
        <taxon>Embryophyta</taxon>
        <taxon>Tracheophyta</taxon>
        <taxon>Spermatophyta</taxon>
        <taxon>Magnoliopsida</taxon>
        <taxon>eudicotyledons</taxon>
        <taxon>Gunneridae</taxon>
        <taxon>Pentapetalae</taxon>
        <taxon>asterids</taxon>
        <taxon>Ericales</taxon>
        <taxon>Ericaceae</taxon>
        <taxon>Ericoideae</taxon>
        <taxon>Rhodoreae</taxon>
        <taxon>Rhododendron</taxon>
    </lineage>
</organism>
<name>A0ACC0MTV4_RHOML</name>
<sequence>MTISFHSLNYPYHTFRYMNKHRISQHSTRTNPALAIPPPSSILLQNDESGNLLDSKKIPGSNAACDSVGTTSLLNHDNTVGIIGGVSIHSTLNFLKKLVHWSTKEGDDCPPFVVCSNPAASRSEGSQTDRTPMENLRRERVFLEKSGARCIVMPCHISHAWHDEVLRGCSVPFLHMGECVARELKEANLRPVETGSALRIGVLAADATLKTDFYQEKLQNEGFEVVLPDKATIEHTVIPAVEAFKRRDMEGARNLLRIALQVLLLRAVNTVILASDDMQELLPHDDPILKKCVDPLDALARSTIKWTRSARKVSLWFIIPSGDEFATTVGRTLIRTAVGVIFEVETFPNSMAVRDLTFFSSVNQSSRIIRQMEVFSPATMLRLTMASRMAPQEFASHE</sequence>